<dbReference type="PRINTS" id="PR00332">
    <property type="entry name" value="HISTRIAD"/>
</dbReference>
<dbReference type="EMBL" id="NCSJ02000001">
    <property type="protein sequence ID" value="RFU36333.1"/>
    <property type="molecule type" value="Genomic_DNA"/>
</dbReference>
<evidence type="ECO:0000256" key="1">
    <source>
        <dbReference type="PIRSR" id="PIRSR601310-1"/>
    </source>
</evidence>
<dbReference type="InterPro" id="IPR011146">
    <property type="entry name" value="HIT-like"/>
</dbReference>
<accession>A0A3E2HSI0</accession>
<dbReference type="AlphaFoldDB" id="A0A3E2HSI0"/>
<dbReference type="PROSITE" id="PS00892">
    <property type="entry name" value="HIT_1"/>
    <property type="match status" value="1"/>
</dbReference>
<gene>
    <name evidence="5" type="ORF">B7463_g61</name>
</gene>
<feature type="non-terminal residue" evidence="5">
    <location>
        <position position="1"/>
    </location>
</feature>
<comment type="caution">
    <text evidence="5">The sequence shown here is derived from an EMBL/GenBank/DDBJ whole genome shotgun (WGS) entry which is preliminary data.</text>
</comment>
<evidence type="ECO:0000313" key="5">
    <source>
        <dbReference type="EMBL" id="RFU36333.1"/>
    </source>
</evidence>
<dbReference type="PANTHER" id="PTHR46648">
    <property type="entry name" value="HIT FAMILY PROTEIN 1"/>
    <property type="match status" value="1"/>
</dbReference>
<sequence length="199" mass="20874">MSCPFCGIAAGSPPSPDPAILTSPAGSAYLVLSTPLVVAFLDIFPLSAGHVLVCPRNHSAKASGVSPAEAAAIGFWLPVIGRAVMKSLWGGTEGSWNVVQANGAEAGQTVPHVHFHVIPRNQGEGRDSSQIKDAERANLALGEGPRSKLDPEEGERVSAIVKKEIIKEVQALVESGEIEVNPENPGEFWMKGPARGLKL</sequence>
<protein>
    <recommendedName>
        <fullName evidence="4">HIT domain-containing protein</fullName>
    </recommendedName>
</protein>
<evidence type="ECO:0000313" key="6">
    <source>
        <dbReference type="Proteomes" id="UP000258309"/>
    </source>
</evidence>
<evidence type="ECO:0000256" key="3">
    <source>
        <dbReference type="PROSITE-ProRule" id="PRU00464"/>
    </source>
</evidence>
<dbReference type="GO" id="GO:0003824">
    <property type="term" value="F:catalytic activity"/>
    <property type="evidence" value="ECO:0007669"/>
    <property type="project" value="InterPro"/>
</dbReference>
<reference evidence="5 6" key="1">
    <citation type="submission" date="2018-05" db="EMBL/GenBank/DDBJ databases">
        <title>Draft genome sequence of Scytalidium lignicola DSM 105466, a ubiquitous saprotrophic fungus.</title>
        <authorList>
            <person name="Buettner E."/>
            <person name="Gebauer A.M."/>
            <person name="Hofrichter M."/>
            <person name="Liers C."/>
            <person name="Kellner H."/>
        </authorList>
    </citation>
    <scope>NUCLEOTIDE SEQUENCE [LARGE SCALE GENOMIC DNA]</scope>
    <source>
        <strain evidence="5 6">DSM 105466</strain>
    </source>
</reference>
<dbReference type="GO" id="GO:0009117">
    <property type="term" value="P:nucleotide metabolic process"/>
    <property type="evidence" value="ECO:0007669"/>
    <property type="project" value="TreeGrafter"/>
</dbReference>
<dbReference type="SUPFAM" id="SSF54197">
    <property type="entry name" value="HIT-like"/>
    <property type="match status" value="1"/>
</dbReference>
<feature type="non-terminal residue" evidence="5">
    <location>
        <position position="199"/>
    </location>
</feature>
<dbReference type="OMA" id="EIGQWLP"/>
<feature type="active site" description="Tele-AMP-histidine intermediate" evidence="1">
    <location>
        <position position="114"/>
    </location>
</feature>
<evidence type="ECO:0000259" key="4">
    <source>
        <dbReference type="PROSITE" id="PS51084"/>
    </source>
</evidence>
<dbReference type="OrthoDB" id="1915375at2759"/>
<dbReference type="Gene3D" id="3.30.428.10">
    <property type="entry name" value="HIT-like"/>
    <property type="match status" value="1"/>
</dbReference>
<dbReference type="STRING" id="5539.A0A3E2HSI0"/>
<dbReference type="InterPro" id="IPR019808">
    <property type="entry name" value="Histidine_triad_CS"/>
</dbReference>
<proteinExistence type="predicted"/>
<dbReference type="Pfam" id="PF01230">
    <property type="entry name" value="HIT"/>
    <property type="match status" value="1"/>
</dbReference>
<dbReference type="Proteomes" id="UP000258309">
    <property type="component" value="Unassembled WGS sequence"/>
</dbReference>
<dbReference type="InterPro" id="IPR001310">
    <property type="entry name" value="Histidine_triad_HIT"/>
</dbReference>
<dbReference type="PANTHER" id="PTHR46648:SF2">
    <property type="entry name" value="HIT DOMAIN-CONTAINING PROTEIN"/>
    <property type="match status" value="1"/>
</dbReference>
<evidence type="ECO:0000256" key="2">
    <source>
        <dbReference type="PIRSR" id="PIRSR601310-3"/>
    </source>
</evidence>
<organism evidence="5 6">
    <name type="scientific">Scytalidium lignicola</name>
    <name type="common">Hyphomycete</name>
    <dbReference type="NCBI Taxonomy" id="5539"/>
    <lineage>
        <taxon>Eukaryota</taxon>
        <taxon>Fungi</taxon>
        <taxon>Dikarya</taxon>
        <taxon>Ascomycota</taxon>
        <taxon>Pezizomycotina</taxon>
        <taxon>Leotiomycetes</taxon>
        <taxon>Leotiomycetes incertae sedis</taxon>
        <taxon>Scytalidium</taxon>
    </lineage>
</organism>
<feature type="domain" description="HIT" evidence="4">
    <location>
        <begin position="17"/>
        <end position="130"/>
    </location>
</feature>
<dbReference type="InterPro" id="IPR036265">
    <property type="entry name" value="HIT-like_sf"/>
</dbReference>
<name>A0A3E2HSI0_SCYLI</name>
<feature type="short sequence motif" description="Histidine triad motif" evidence="2 3">
    <location>
        <begin position="112"/>
        <end position="116"/>
    </location>
</feature>
<dbReference type="PROSITE" id="PS51084">
    <property type="entry name" value="HIT_2"/>
    <property type="match status" value="1"/>
</dbReference>
<keyword evidence="6" id="KW-1185">Reference proteome</keyword>